<evidence type="ECO:0000259" key="1">
    <source>
        <dbReference type="PROSITE" id="PS50126"/>
    </source>
</evidence>
<dbReference type="PROSITE" id="PS50126">
    <property type="entry name" value="S1"/>
    <property type="match status" value="1"/>
</dbReference>
<dbReference type="InterPro" id="IPR012340">
    <property type="entry name" value="NA-bd_OB-fold"/>
</dbReference>
<evidence type="ECO:0000313" key="2">
    <source>
        <dbReference type="EMBL" id="ANN67867.1"/>
    </source>
</evidence>
<gene>
    <name evidence="2" type="ORF">BAU06_17590</name>
</gene>
<dbReference type="CDD" id="cd00164">
    <property type="entry name" value="S1_like"/>
    <property type="match status" value="1"/>
</dbReference>
<dbReference type="InterPro" id="IPR027417">
    <property type="entry name" value="P-loop_NTPase"/>
</dbReference>
<dbReference type="Gene3D" id="3.40.50.300">
    <property type="entry name" value="P-loop containing nucleotide triphosphate hydrolases"/>
    <property type="match status" value="1"/>
</dbReference>
<protein>
    <recommendedName>
        <fullName evidence="1">S1 motif domain-containing protein</fullName>
    </recommendedName>
</protein>
<dbReference type="EMBL" id="CP016170">
    <property type="protein sequence ID" value="ANN67867.1"/>
    <property type="molecule type" value="Genomic_DNA"/>
</dbReference>
<dbReference type="SUPFAM" id="SSF50249">
    <property type="entry name" value="Nucleic acid-binding proteins"/>
    <property type="match status" value="1"/>
</dbReference>
<accession>A0ABM6CUV2</accession>
<organism evidence="2 3">
    <name type="scientific">Bordetella bronchialis</name>
    <dbReference type="NCBI Taxonomy" id="463025"/>
    <lineage>
        <taxon>Bacteria</taxon>
        <taxon>Pseudomonadati</taxon>
        <taxon>Pseudomonadota</taxon>
        <taxon>Betaproteobacteria</taxon>
        <taxon>Burkholderiales</taxon>
        <taxon>Alcaligenaceae</taxon>
        <taxon>Bordetella</taxon>
    </lineage>
</organism>
<dbReference type="InterPro" id="IPR007409">
    <property type="entry name" value="Restrct_endonuc_type1_HsdR_N"/>
</dbReference>
<name>A0ABM6CUV2_9BORD</name>
<sequence>MFQIPVLKTLHTESDVEQKLIFPLLTTPLPYGLGIPQAQILTKLEIRRLDIGKGNDKKRYFPDYIVTCEALPLFVIEAKEPSADVLNALREARLYANAINSKFPSGFNPVYFVAACNGIDFLYGAPDSDDHISIPCADLTVSHQVFGEMQQRLAWQNLRAKAVALSATLKPQRFWKPKKLLGGNGVQTEEVGHNSFGSTLSAEYGHIFSPEDVSDRAEIARHAYVDSRASQRAIEPIDRVIRAARPNSETLATTIGSTANPTELLEKLKKTPKLEGKVILLIGSVGSGKSTFVDHLIYKVLPDDLLATTLWCRVNMNKAPASKDEIYKWLRAQIADGCKRAYPDEDFDSLESSKKVYSVEVNRFEKVQGRLLKEAGDLQEYTRRLVELLTTCQADGELTSKAISRYCCGERGKLLVVVLDNCDKRSRDEQLLMFQAAQWIQSEYRALIVLPLREETFEAHQDEKPLDTAVKDLTFRIEPPLFQHVLVRRVQLALSKMKSGDERTLSYDLPNGFTVTYPPTEQAYYLSSIVRSLFEHDRFIRRMITGLSGKNIRKALEIFMDFCNSAHLSEDEIFRIRSTSGQHTLPLYLVTRILLRGNLRFYDESASPVKSLFNIFHYDSAPFYFTRLVILRWLSNRFHQTGPNGTRGYFPVREMRAELLKVGVPDYAFDRELDFLIKAQCITSETLSNEKVDENDLVRLSAAGHVHLDLLGNVDYLATVAEDTWFDDRSLASRIAERIGRPYHHLQVATQLINAKEFADYLKLKLDAALKSILIFREDDAAVTELLDLSKAVEAVDALAKNQKLDEWLAIEQKYYTGSVHRKRIVNRTMHHGIFVEMEPGFNGLIFKDQLPESYMTDEVFFPNEEIDVKVKFLDRQKKRIGLAFSS</sequence>
<dbReference type="InterPro" id="IPR003029">
    <property type="entry name" value="S1_domain"/>
</dbReference>
<dbReference type="SUPFAM" id="SSF52540">
    <property type="entry name" value="P-loop containing nucleoside triphosphate hydrolases"/>
    <property type="match status" value="1"/>
</dbReference>
<dbReference type="RefSeq" id="WP_066352966.1">
    <property type="nucleotide sequence ID" value="NZ_CBCSFJ010000020.1"/>
</dbReference>
<evidence type="ECO:0000313" key="3">
    <source>
        <dbReference type="Proteomes" id="UP000091897"/>
    </source>
</evidence>
<dbReference type="Gene3D" id="3.90.1570.50">
    <property type="match status" value="1"/>
</dbReference>
<dbReference type="Pfam" id="PF00575">
    <property type="entry name" value="S1"/>
    <property type="match status" value="1"/>
</dbReference>
<proteinExistence type="predicted"/>
<keyword evidence="3" id="KW-1185">Reference proteome</keyword>
<dbReference type="Proteomes" id="UP000091897">
    <property type="component" value="Chromosome"/>
</dbReference>
<dbReference type="Gene3D" id="2.40.50.140">
    <property type="entry name" value="Nucleic acid-binding proteins"/>
    <property type="match status" value="1"/>
</dbReference>
<feature type="domain" description="S1 motif" evidence="1">
    <location>
        <begin position="818"/>
        <end position="886"/>
    </location>
</feature>
<reference evidence="2 3" key="1">
    <citation type="submission" date="2016-06" db="EMBL/GenBank/DDBJ databases">
        <title>Complete genome sequences of Bordetella bronchialis and Bordetella flabilis.</title>
        <authorList>
            <person name="LiPuma J.J."/>
            <person name="Spilker T."/>
        </authorList>
    </citation>
    <scope>NUCLEOTIDE SEQUENCE [LARGE SCALE GENOMIC DNA]</scope>
    <source>
        <strain evidence="2 3">AU3182</strain>
    </source>
</reference>
<dbReference type="Pfam" id="PF04313">
    <property type="entry name" value="HSDR_N"/>
    <property type="match status" value="1"/>
</dbReference>